<evidence type="ECO:0000313" key="2">
    <source>
        <dbReference type="EMBL" id="MFC3024945.1"/>
    </source>
</evidence>
<keyword evidence="1" id="KW-0472">Membrane</keyword>
<dbReference type="RefSeq" id="WP_261809152.1">
    <property type="nucleotide sequence ID" value="NZ_AP024911.1"/>
</dbReference>
<feature type="transmembrane region" description="Helical" evidence="1">
    <location>
        <begin position="6"/>
        <end position="33"/>
    </location>
</feature>
<dbReference type="EMBL" id="JBHRSE010000100">
    <property type="protein sequence ID" value="MFC3024945.1"/>
    <property type="molecule type" value="Genomic_DNA"/>
</dbReference>
<keyword evidence="1" id="KW-1133">Transmembrane helix</keyword>
<comment type="caution">
    <text evidence="2">The sequence shown here is derived from an EMBL/GenBank/DDBJ whole genome shotgun (WGS) entry which is preliminary data.</text>
</comment>
<name>A0ABV7CDZ6_9VIBR</name>
<evidence type="ECO:0000313" key="3">
    <source>
        <dbReference type="Proteomes" id="UP001595384"/>
    </source>
</evidence>
<keyword evidence="3" id="KW-1185">Reference proteome</keyword>
<evidence type="ECO:0000256" key="1">
    <source>
        <dbReference type="SAM" id="Phobius"/>
    </source>
</evidence>
<proteinExistence type="predicted"/>
<reference evidence="3" key="1">
    <citation type="journal article" date="2019" name="Int. J. Syst. Evol. Microbiol.">
        <title>The Global Catalogue of Microorganisms (GCM) 10K type strain sequencing project: providing services to taxonomists for standard genome sequencing and annotation.</title>
        <authorList>
            <consortium name="The Broad Institute Genomics Platform"/>
            <consortium name="The Broad Institute Genome Sequencing Center for Infectious Disease"/>
            <person name="Wu L."/>
            <person name="Ma J."/>
        </authorList>
    </citation>
    <scope>NUCLEOTIDE SEQUENCE [LARGE SCALE GENOMIC DNA]</scope>
    <source>
        <strain evidence="3">KCTC 62784</strain>
    </source>
</reference>
<organism evidence="2 3">
    <name type="scientific">Vibrio zhugei</name>
    <dbReference type="NCBI Taxonomy" id="2479546"/>
    <lineage>
        <taxon>Bacteria</taxon>
        <taxon>Pseudomonadati</taxon>
        <taxon>Pseudomonadota</taxon>
        <taxon>Gammaproteobacteria</taxon>
        <taxon>Vibrionales</taxon>
        <taxon>Vibrionaceae</taxon>
        <taxon>Vibrio</taxon>
    </lineage>
</organism>
<dbReference type="Proteomes" id="UP001595384">
    <property type="component" value="Unassembled WGS sequence"/>
</dbReference>
<keyword evidence="1" id="KW-0812">Transmembrane</keyword>
<sequence length="43" mass="5114">MLHRYIVRSVIVSLLLLTMTVNVLYILPMIVLLNTHFHEFFGR</sequence>
<accession>A0ABV7CDZ6</accession>
<gene>
    <name evidence="2" type="ORF">ACFODT_14095</name>
</gene>
<protein>
    <submittedName>
        <fullName evidence="2">Uncharacterized protein</fullName>
    </submittedName>
</protein>